<proteinExistence type="predicted"/>
<dbReference type="EMBL" id="MU629493">
    <property type="protein sequence ID" value="KAJ1256636.1"/>
    <property type="molecule type" value="Genomic_DNA"/>
</dbReference>
<gene>
    <name evidence="2" type="ORF">BS78_K337000</name>
</gene>
<evidence type="ECO:0000313" key="2">
    <source>
        <dbReference type="EMBL" id="KAJ1256636.1"/>
    </source>
</evidence>
<dbReference type="Proteomes" id="UP001164776">
    <property type="component" value="Unassembled WGS sequence"/>
</dbReference>
<name>A0A9W7XDM9_9POAL</name>
<accession>A0A9W7XDM9</accession>
<reference evidence="2 3" key="1">
    <citation type="submission" date="2022-10" db="EMBL/GenBank/DDBJ databases">
        <title>WGS assembly of Paspalum vaginatum 540-79.</title>
        <authorList>
            <person name="Sun G."/>
            <person name="Wase N."/>
            <person name="Shu S."/>
            <person name="Jenkins J."/>
            <person name="Zhou B."/>
            <person name="Torres-Rodriguez J."/>
            <person name="Chen C."/>
            <person name="Sandor L."/>
            <person name="Plott C."/>
            <person name="Yoshinga Y."/>
            <person name="Daum C."/>
            <person name="Qi P."/>
            <person name="Barry K."/>
            <person name="Lipzen A."/>
            <person name="Berry L."/>
            <person name="Pedersen C."/>
            <person name="Gottilla T."/>
            <person name="Foltz A."/>
            <person name="Yu H."/>
            <person name="O'Malley R."/>
            <person name="Zhang C."/>
            <person name="Devos K."/>
            <person name="Sigmon B."/>
            <person name="Yu B."/>
            <person name="Obata T."/>
            <person name="Schmutz J."/>
            <person name="Schnable J."/>
        </authorList>
    </citation>
    <scope>NUCLEOTIDE SEQUENCE [LARGE SCALE GENOMIC DNA]</scope>
    <source>
        <strain evidence="3">cv. 540-79</strain>
    </source>
</reference>
<dbReference type="AlphaFoldDB" id="A0A9W7XDM9"/>
<protein>
    <submittedName>
        <fullName evidence="2">Uncharacterized protein</fullName>
    </submittedName>
</protein>
<dbReference type="OrthoDB" id="679995at2759"/>
<feature type="compositionally biased region" description="Polar residues" evidence="1">
    <location>
        <begin position="94"/>
        <end position="105"/>
    </location>
</feature>
<comment type="caution">
    <text evidence="2">The sequence shown here is derived from an EMBL/GenBank/DDBJ whole genome shotgun (WGS) entry which is preliminary data.</text>
</comment>
<evidence type="ECO:0000256" key="1">
    <source>
        <dbReference type="SAM" id="MobiDB-lite"/>
    </source>
</evidence>
<keyword evidence="3" id="KW-1185">Reference proteome</keyword>
<feature type="region of interest" description="Disordered" evidence="1">
    <location>
        <begin position="86"/>
        <end position="105"/>
    </location>
</feature>
<organism evidence="2 3">
    <name type="scientific">Paspalum vaginatum</name>
    <name type="common">seashore paspalum</name>
    <dbReference type="NCBI Taxonomy" id="158149"/>
    <lineage>
        <taxon>Eukaryota</taxon>
        <taxon>Viridiplantae</taxon>
        <taxon>Streptophyta</taxon>
        <taxon>Embryophyta</taxon>
        <taxon>Tracheophyta</taxon>
        <taxon>Spermatophyta</taxon>
        <taxon>Magnoliopsida</taxon>
        <taxon>Liliopsida</taxon>
        <taxon>Poales</taxon>
        <taxon>Poaceae</taxon>
        <taxon>PACMAD clade</taxon>
        <taxon>Panicoideae</taxon>
        <taxon>Andropogonodae</taxon>
        <taxon>Paspaleae</taxon>
        <taxon>Paspalinae</taxon>
        <taxon>Paspalum</taxon>
    </lineage>
</organism>
<evidence type="ECO:0000313" key="3">
    <source>
        <dbReference type="Proteomes" id="UP001164776"/>
    </source>
</evidence>
<sequence length="414" mass="45877">MDIATETLSLSLMSCTSRYSVAASAAMLGIAKEAQVMCEWMRKEDMLIDFLYGDFISEVILDSRNIRRRTLNVMIKMIDESSVAAGHDIGNKEPANTNGLGSNRNNIGTDELANATGYDEPLSNVFNSQDQKIKEPEKCKKGNMKGEDFLDNLWGWERLPPLQISFGWPDHSNYLEKYYNCNALNFIAEAAANQTPEGLLDPSFGSVQIVSKAGYHLADSVPIFCLKMEEKLLAEWKARVELPSLEGILPVNSIIHSSLVKEHVLSICGTGGEFYIPAAVAFVLCVLPIALPSIAEEADLMIELLKHGAEPDNDILEQSGVIRMCALGLVKLKGRQSIATAAAMMGMLREARMMRDWIKREKKLPSSILGEPLDLGEARLMRTRTLDDMISILQRIRTLDVMISILQESSFPSS</sequence>